<dbReference type="AlphaFoldDB" id="A0A7E5WDG0"/>
<reference evidence="10 11" key="1">
    <citation type="submission" date="2025-04" db="UniProtKB">
        <authorList>
            <consortium name="RefSeq"/>
        </authorList>
    </citation>
    <scope>IDENTIFICATION</scope>
</reference>
<dbReference type="RefSeq" id="XP_026738216.1">
    <property type="nucleotide sequence ID" value="XM_026882415.1"/>
</dbReference>
<evidence type="ECO:0000256" key="3">
    <source>
        <dbReference type="ARBA" id="ARBA00022692"/>
    </source>
</evidence>
<evidence type="ECO:0000313" key="11">
    <source>
        <dbReference type="RefSeq" id="XP_026745862.1"/>
    </source>
</evidence>
<feature type="transmembrane region" description="Helical" evidence="7">
    <location>
        <begin position="12"/>
        <end position="36"/>
    </location>
</feature>
<feature type="transmembrane region" description="Helical" evidence="7">
    <location>
        <begin position="137"/>
        <end position="160"/>
    </location>
</feature>
<proteinExistence type="inferred from homology"/>
<keyword evidence="9" id="KW-1185">Reference proteome</keyword>
<evidence type="ECO:0000313" key="10">
    <source>
        <dbReference type="RefSeq" id="XP_026738216.1"/>
    </source>
</evidence>
<name>A0A7E5WDG0_TRINI</name>
<organism evidence="9 10">
    <name type="scientific">Trichoplusia ni</name>
    <name type="common">Cabbage looper</name>
    <dbReference type="NCBI Taxonomy" id="7111"/>
    <lineage>
        <taxon>Eukaryota</taxon>
        <taxon>Metazoa</taxon>
        <taxon>Ecdysozoa</taxon>
        <taxon>Arthropoda</taxon>
        <taxon>Hexapoda</taxon>
        <taxon>Insecta</taxon>
        <taxon>Pterygota</taxon>
        <taxon>Neoptera</taxon>
        <taxon>Endopterygota</taxon>
        <taxon>Lepidoptera</taxon>
        <taxon>Glossata</taxon>
        <taxon>Ditrysia</taxon>
        <taxon>Noctuoidea</taxon>
        <taxon>Noctuidae</taxon>
        <taxon>Plusiinae</taxon>
        <taxon>Trichoplusia</taxon>
    </lineage>
</organism>
<protein>
    <recommendedName>
        <fullName evidence="7">Palmitoyltransferase</fullName>
        <ecNumber evidence="7">2.3.1.225</ecNumber>
    </recommendedName>
</protein>
<dbReference type="KEGG" id="tnl:113507199"/>
<feature type="transmembrane region" description="Helical" evidence="7">
    <location>
        <begin position="42"/>
        <end position="63"/>
    </location>
</feature>
<dbReference type="RefSeq" id="XP_026745862.1">
    <property type="nucleotide sequence ID" value="XM_026890061.1"/>
</dbReference>
<dbReference type="OrthoDB" id="331948at2759"/>
<comment type="similarity">
    <text evidence="7">Belongs to the DHHC palmitoyltransferase family.</text>
</comment>
<dbReference type="KEGG" id="tnl:113501304"/>
<dbReference type="PANTHER" id="PTHR12246">
    <property type="entry name" value="PALMITOYLTRANSFERASE ZDHHC16"/>
    <property type="match status" value="1"/>
</dbReference>
<keyword evidence="3 7" id="KW-0812">Transmembrane</keyword>
<evidence type="ECO:0000256" key="2">
    <source>
        <dbReference type="ARBA" id="ARBA00022679"/>
    </source>
</evidence>
<dbReference type="PROSITE" id="PS50216">
    <property type="entry name" value="DHHC"/>
    <property type="match status" value="1"/>
</dbReference>
<dbReference type="InterPro" id="IPR039859">
    <property type="entry name" value="PFA4/ZDH16/20/ERF2-like"/>
</dbReference>
<evidence type="ECO:0000259" key="8">
    <source>
        <dbReference type="Pfam" id="PF01529"/>
    </source>
</evidence>
<gene>
    <name evidence="10" type="primary">LOC113501304</name>
    <name evidence="11" type="synonym">LOC113507199</name>
</gene>
<dbReference type="GeneID" id="113501304"/>
<evidence type="ECO:0000256" key="1">
    <source>
        <dbReference type="ARBA" id="ARBA00004141"/>
    </source>
</evidence>
<evidence type="ECO:0000256" key="7">
    <source>
        <dbReference type="RuleBase" id="RU079119"/>
    </source>
</evidence>
<sequence length="530" mass="58492">MTSTPFRRLCHWGPICVLGIIKLITWAMVHLLGMWWPPHGSLAGALHAGLFLTLAGSTLYYFLQSLLEGPGFVPLGWKPEYEEDKQYLQFCSVCNGYKAPRSHHCRKCGYCVKKMDHHCPWINCCVGHNNHGYFNMFLMSAVLGCFHASVVLIICMYHAINRVWYVHHGTGREPMIYLTLTTLLLTLLAIGMAVGVVLAVGALFYLQMKGILRNRTTIEDWIVEKAAGRREELNLPPFVYPYNLGWKNNLKMVLYGSRYDGIKWPLKEGCGEYDLTREQQAQKLDKLVRSRVLVCVREYSGRVLPLWSRPRAALAAPCSDEPRLPLRPGDLVRATRHRRSVTLCTAGACCRCGRGPAPRWPRPAATSRACRCGPGTSCGPPGTGGQLHYVQRARAAAVVAAPRRAGRALQRRAAPAAAARGPRAGHQAQEVSYTMYSGRVLPLWSRPRAALAAPCSDEPRLPLRPGDLVRATRHRRSVTLCTAGACCRCGRGPAPRWPRPAATSRACRCGPGTSCGPPGTGGTGCSVRRY</sequence>
<dbReference type="GO" id="GO:0016020">
    <property type="term" value="C:membrane"/>
    <property type="evidence" value="ECO:0007669"/>
    <property type="project" value="UniProtKB-SubCell"/>
</dbReference>
<keyword evidence="4 7" id="KW-1133">Transmembrane helix</keyword>
<evidence type="ECO:0000256" key="4">
    <source>
        <dbReference type="ARBA" id="ARBA00022989"/>
    </source>
</evidence>
<dbReference type="Pfam" id="PF01529">
    <property type="entry name" value="DHHC"/>
    <property type="match status" value="1"/>
</dbReference>
<keyword evidence="6 7" id="KW-0012">Acyltransferase</keyword>
<dbReference type="InterPro" id="IPR001594">
    <property type="entry name" value="Palmitoyltrfase_DHHC"/>
</dbReference>
<feature type="domain" description="Palmitoyltransferase DHHC" evidence="8">
    <location>
        <begin position="87"/>
        <end position="221"/>
    </location>
</feature>
<dbReference type="GO" id="GO:0019706">
    <property type="term" value="F:protein-cysteine S-palmitoyltransferase activity"/>
    <property type="evidence" value="ECO:0007669"/>
    <property type="project" value="UniProtKB-EC"/>
</dbReference>
<evidence type="ECO:0000256" key="5">
    <source>
        <dbReference type="ARBA" id="ARBA00023136"/>
    </source>
</evidence>
<accession>A0A7E5WDG0</accession>
<evidence type="ECO:0000313" key="9">
    <source>
        <dbReference type="Proteomes" id="UP000322000"/>
    </source>
</evidence>
<comment type="subcellular location">
    <subcellularLocation>
        <location evidence="1">Membrane</location>
        <topology evidence="1">Multi-pass membrane protein</topology>
    </subcellularLocation>
</comment>
<keyword evidence="5 7" id="KW-0472">Membrane</keyword>
<comment type="domain">
    <text evidence="7">The DHHC domain is required for palmitoyltransferase activity.</text>
</comment>
<keyword evidence="2 7" id="KW-0808">Transferase</keyword>
<evidence type="ECO:0000256" key="6">
    <source>
        <dbReference type="ARBA" id="ARBA00023315"/>
    </source>
</evidence>
<dbReference type="EC" id="2.3.1.225" evidence="7"/>
<feature type="transmembrane region" description="Helical" evidence="7">
    <location>
        <begin position="180"/>
        <end position="206"/>
    </location>
</feature>
<dbReference type="Proteomes" id="UP000322000">
    <property type="component" value="Chromosome 15"/>
</dbReference>
<comment type="catalytic activity">
    <reaction evidence="7">
        <text>L-cysteinyl-[protein] + hexadecanoyl-CoA = S-hexadecanoyl-L-cysteinyl-[protein] + CoA</text>
        <dbReference type="Rhea" id="RHEA:36683"/>
        <dbReference type="Rhea" id="RHEA-COMP:10131"/>
        <dbReference type="Rhea" id="RHEA-COMP:11032"/>
        <dbReference type="ChEBI" id="CHEBI:29950"/>
        <dbReference type="ChEBI" id="CHEBI:57287"/>
        <dbReference type="ChEBI" id="CHEBI:57379"/>
        <dbReference type="ChEBI" id="CHEBI:74151"/>
        <dbReference type="EC" id="2.3.1.225"/>
    </reaction>
</comment>